<keyword evidence="10" id="KW-1185">Reference proteome</keyword>
<feature type="transmembrane region" description="Helical" evidence="7">
    <location>
        <begin position="184"/>
        <end position="205"/>
    </location>
</feature>
<keyword evidence="4 7" id="KW-1133">Transmembrane helix</keyword>
<evidence type="ECO:0000256" key="3">
    <source>
        <dbReference type="ARBA" id="ARBA00022692"/>
    </source>
</evidence>
<comment type="subcellular location">
    <subcellularLocation>
        <location evidence="1">Membrane</location>
        <topology evidence="1">Multi-pass membrane protein</topology>
    </subcellularLocation>
</comment>
<gene>
    <name evidence="9" type="ORF">RSE6_11073</name>
</gene>
<accession>A0A1E1MM18</accession>
<dbReference type="PANTHER" id="PTHR23506:SF23">
    <property type="entry name" value="GH10249P"/>
    <property type="match status" value="1"/>
</dbReference>
<feature type="transmembrane region" description="Helical" evidence="7">
    <location>
        <begin position="347"/>
        <end position="369"/>
    </location>
</feature>
<feature type="transmembrane region" description="Helical" evidence="7">
    <location>
        <begin position="64"/>
        <end position="85"/>
    </location>
</feature>
<evidence type="ECO:0000256" key="6">
    <source>
        <dbReference type="SAM" id="MobiDB-lite"/>
    </source>
</evidence>
<feature type="transmembrane region" description="Helical" evidence="7">
    <location>
        <begin position="375"/>
        <end position="396"/>
    </location>
</feature>
<evidence type="ECO:0000313" key="10">
    <source>
        <dbReference type="Proteomes" id="UP000177625"/>
    </source>
</evidence>
<organism evidence="9 10">
    <name type="scientific">Rhynchosporium secalis</name>
    <name type="common">Barley scald fungus</name>
    <dbReference type="NCBI Taxonomy" id="38038"/>
    <lineage>
        <taxon>Eukaryota</taxon>
        <taxon>Fungi</taxon>
        <taxon>Dikarya</taxon>
        <taxon>Ascomycota</taxon>
        <taxon>Pezizomycotina</taxon>
        <taxon>Leotiomycetes</taxon>
        <taxon>Helotiales</taxon>
        <taxon>Ploettnerulaceae</taxon>
        <taxon>Rhynchosporium</taxon>
    </lineage>
</organism>
<dbReference type="PROSITE" id="PS50850">
    <property type="entry name" value="MFS"/>
    <property type="match status" value="1"/>
</dbReference>
<feature type="transmembrane region" description="Helical" evidence="7">
    <location>
        <begin position="157"/>
        <end position="178"/>
    </location>
</feature>
<dbReference type="InterPro" id="IPR036259">
    <property type="entry name" value="MFS_trans_sf"/>
</dbReference>
<protein>
    <submittedName>
        <fullName evidence="9">Related to vesicular amine transporter</fullName>
    </submittedName>
</protein>
<evidence type="ECO:0000256" key="5">
    <source>
        <dbReference type="ARBA" id="ARBA00023136"/>
    </source>
</evidence>
<dbReference type="Proteomes" id="UP000177625">
    <property type="component" value="Unassembled WGS sequence"/>
</dbReference>
<dbReference type="PANTHER" id="PTHR23506">
    <property type="entry name" value="GH10249P"/>
    <property type="match status" value="1"/>
</dbReference>
<dbReference type="InterPro" id="IPR050930">
    <property type="entry name" value="MFS_Vesicular_Transporter"/>
</dbReference>
<evidence type="ECO:0000259" key="8">
    <source>
        <dbReference type="PROSITE" id="PS50850"/>
    </source>
</evidence>
<sequence>MASNTIEIMKRPWLWEVRSSTWFIVLAVSSGVFTDLFLYGIIIPVIPHAIVNRAHVSPKHRQEWVTILLATEAATYLVTSPIFGYLSDHARLPTRRLPYLSGLVLLTISMILQAASRSTTVYLIGRSFQGASSSAIWVIGLAIIVDSVESNQIGRYMGYFSLAMSVGNLLGPLLGGIVLEYGGYYAVFGMAFAVLGVDATLRFCMIEKSVVRGWKLPASESQSAILTGTALASTLPMATVPSSGSETDGEKSSVTVRVSTETSTEDKDVDKGNQHSVFSLLKSPRLLFTLWACMVPALILAAFESTLPITVLQKFHWDSVGGGLIFITLTLPTFLSPLTGQFSDKHGARLCATLGFLGMVPPLVCLRFVNHNTLSQKVLLCVLLTFTGLGVSIVYAPGMAEVERIVVEREYDMQGEDRDGGEGTKRGGRASAYGLVNMAYAFGILCGPLVGGFVKKEGGLATLGWALGLISGVTGIGSYLMIGGWIGSRRARKRESRSMMSSN</sequence>
<feature type="transmembrane region" description="Helical" evidence="7">
    <location>
        <begin position="432"/>
        <end position="453"/>
    </location>
</feature>
<feature type="transmembrane region" description="Helical" evidence="7">
    <location>
        <begin position="286"/>
        <end position="303"/>
    </location>
</feature>
<name>A0A1E1MM18_RHYSE</name>
<feature type="domain" description="Major facilitator superfamily (MFS) profile" evidence="8">
    <location>
        <begin position="24"/>
        <end position="490"/>
    </location>
</feature>
<dbReference type="InterPro" id="IPR011701">
    <property type="entry name" value="MFS"/>
</dbReference>
<dbReference type="CDD" id="cd17325">
    <property type="entry name" value="MFS_MdtG_SLC18_like"/>
    <property type="match status" value="1"/>
</dbReference>
<feature type="transmembrane region" description="Helical" evidence="7">
    <location>
        <begin position="127"/>
        <end position="145"/>
    </location>
</feature>
<evidence type="ECO:0000256" key="4">
    <source>
        <dbReference type="ARBA" id="ARBA00022989"/>
    </source>
</evidence>
<dbReference type="EMBL" id="FJVC01000413">
    <property type="protein sequence ID" value="CZT50137.1"/>
    <property type="molecule type" value="Genomic_DNA"/>
</dbReference>
<dbReference type="Gene3D" id="1.20.1250.20">
    <property type="entry name" value="MFS general substrate transporter like domains"/>
    <property type="match status" value="1"/>
</dbReference>
<dbReference type="AlphaFoldDB" id="A0A1E1MM18"/>
<keyword evidence="2" id="KW-0813">Transport</keyword>
<dbReference type="GO" id="GO:0016020">
    <property type="term" value="C:membrane"/>
    <property type="evidence" value="ECO:0007669"/>
    <property type="project" value="UniProtKB-SubCell"/>
</dbReference>
<feature type="transmembrane region" description="Helical" evidence="7">
    <location>
        <begin position="97"/>
        <end position="115"/>
    </location>
</feature>
<feature type="compositionally biased region" description="Low complexity" evidence="6">
    <location>
        <begin position="252"/>
        <end position="262"/>
    </location>
</feature>
<feature type="transmembrane region" description="Helical" evidence="7">
    <location>
        <begin position="21"/>
        <end position="44"/>
    </location>
</feature>
<reference evidence="10" key="1">
    <citation type="submission" date="2016-03" db="EMBL/GenBank/DDBJ databases">
        <authorList>
            <person name="Guldener U."/>
        </authorList>
    </citation>
    <scope>NUCLEOTIDE SEQUENCE [LARGE SCALE GENOMIC DNA]</scope>
</reference>
<evidence type="ECO:0000313" key="9">
    <source>
        <dbReference type="EMBL" id="CZT50137.1"/>
    </source>
</evidence>
<proteinExistence type="predicted"/>
<keyword evidence="5 7" id="KW-0472">Membrane</keyword>
<dbReference type="Pfam" id="PF07690">
    <property type="entry name" value="MFS_1"/>
    <property type="match status" value="1"/>
</dbReference>
<evidence type="ECO:0000256" key="2">
    <source>
        <dbReference type="ARBA" id="ARBA00022448"/>
    </source>
</evidence>
<feature type="transmembrane region" description="Helical" evidence="7">
    <location>
        <begin position="315"/>
        <end position="335"/>
    </location>
</feature>
<evidence type="ECO:0000256" key="7">
    <source>
        <dbReference type="SAM" id="Phobius"/>
    </source>
</evidence>
<evidence type="ECO:0000256" key="1">
    <source>
        <dbReference type="ARBA" id="ARBA00004141"/>
    </source>
</evidence>
<dbReference type="GO" id="GO:0022857">
    <property type="term" value="F:transmembrane transporter activity"/>
    <property type="evidence" value="ECO:0007669"/>
    <property type="project" value="InterPro"/>
</dbReference>
<dbReference type="InterPro" id="IPR020846">
    <property type="entry name" value="MFS_dom"/>
</dbReference>
<feature type="region of interest" description="Disordered" evidence="6">
    <location>
        <begin position="238"/>
        <end position="271"/>
    </location>
</feature>
<dbReference type="SUPFAM" id="SSF103473">
    <property type="entry name" value="MFS general substrate transporter"/>
    <property type="match status" value="1"/>
</dbReference>
<keyword evidence="3 7" id="KW-0812">Transmembrane</keyword>
<feature type="transmembrane region" description="Helical" evidence="7">
    <location>
        <begin position="465"/>
        <end position="487"/>
    </location>
</feature>